<dbReference type="InterPro" id="IPR003660">
    <property type="entry name" value="HAMP_dom"/>
</dbReference>
<keyword evidence="1" id="KW-0488">Methylation</keyword>
<feature type="domain" description="Methyl-accepting transducer" evidence="5">
    <location>
        <begin position="263"/>
        <end position="492"/>
    </location>
</feature>
<protein>
    <submittedName>
        <fullName evidence="7">Methyl-accepting chemotaxis protein</fullName>
    </submittedName>
</protein>
<dbReference type="CDD" id="cd06225">
    <property type="entry name" value="HAMP"/>
    <property type="match status" value="1"/>
</dbReference>
<dbReference type="Proteomes" id="UP001596086">
    <property type="component" value="Unassembled WGS sequence"/>
</dbReference>
<evidence type="ECO:0000256" key="3">
    <source>
        <dbReference type="PROSITE-ProRule" id="PRU00284"/>
    </source>
</evidence>
<evidence type="ECO:0000259" key="6">
    <source>
        <dbReference type="PROSITE" id="PS50885"/>
    </source>
</evidence>
<dbReference type="Pfam" id="PF00015">
    <property type="entry name" value="MCPsignal"/>
    <property type="match status" value="1"/>
</dbReference>
<dbReference type="Gene3D" id="1.10.287.950">
    <property type="entry name" value="Methyl-accepting chemotaxis protein"/>
    <property type="match status" value="1"/>
</dbReference>
<evidence type="ECO:0000256" key="1">
    <source>
        <dbReference type="ARBA" id="ARBA00022481"/>
    </source>
</evidence>
<dbReference type="PROSITE" id="PS50111">
    <property type="entry name" value="CHEMOTAXIS_TRANSDUC_2"/>
    <property type="match status" value="1"/>
</dbReference>
<name>A0ABW0RRH3_9BURK</name>
<dbReference type="InterPro" id="IPR004089">
    <property type="entry name" value="MCPsignal_dom"/>
</dbReference>
<dbReference type="SUPFAM" id="SSF58104">
    <property type="entry name" value="Methyl-accepting chemotaxis protein (MCP) signaling domain"/>
    <property type="match status" value="1"/>
</dbReference>
<comment type="caution">
    <text evidence="7">The sequence shown here is derived from an EMBL/GenBank/DDBJ whole genome shotgun (WGS) entry which is preliminary data.</text>
</comment>
<evidence type="ECO:0000256" key="4">
    <source>
        <dbReference type="SAM" id="Phobius"/>
    </source>
</evidence>
<feature type="transmembrane region" description="Helical" evidence="4">
    <location>
        <begin position="182"/>
        <end position="205"/>
    </location>
</feature>
<dbReference type="InterPro" id="IPR051310">
    <property type="entry name" value="MCP_chemotaxis"/>
</dbReference>
<keyword evidence="8" id="KW-1185">Reference proteome</keyword>
<keyword evidence="4" id="KW-0472">Membrane</keyword>
<evidence type="ECO:0000259" key="5">
    <source>
        <dbReference type="PROSITE" id="PS50111"/>
    </source>
</evidence>
<dbReference type="PROSITE" id="PS50885">
    <property type="entry name" value="HAMP"/>
    <property type="match status" value="1"/>
</dbReference>
<accession>A0ABW0RRH3</accession>
<reference evidence="8" key="1">
    <citation type="journal article" date="2019" name="Int. J. Syst. Evol. Microbiol.">
        <title>The Global Catalogue of Microorganisms (GCM) 10K type strain sequencing project: providing services to taxonomists for standard genome sequencing and annotation.</title>
        <authorList>
            <consortium name="The Broad Institute Genomics Platform"/>
            <consortium name="The Broad Institute Genome Sequencing Center for Infectious Disease"/>
            <person name="Wu L."/>
            <person name="Ma J."/>
        </authorList>
    </citation>
    <scope>NUCLEOTIDE SEQUENCE [LARGE SCALE GENOMIC DNA]</scope>
    <source>
        <strain evidence="8">CGMCC 4.5798</strain>
    </source>
</reference>
<keyword evidence="4" id="KW-0812">Transmembrane</keyword>
<keyword evidence="4" id="KW-1133">Transmembrane helix</keyword>
<dbReference type="PANTHER" id="PTHR43531">
    <property type="entry name" value="PROTEIN ICFG"/>
    <property type="match status" value="1"/>
</dbReference>
<dbReference type="PANTHER" id="PTHR43531:SF14">
    <property type="entry name" value="METHYL-ACCEPTING CHEMOTAXIS PROTEIN I-RELATED"/>
    <property type="match status" value="1"/>
</dbReference>
<comment type="similarity">
    <text evidence="2">Belongs to the methyl-accepting chemotaxis (MCP) protein family.</text>
</comment>
<dbReference type="Pfam" id="PF00672">
    <property type="entry name" value="HAMP"/>
    <property type="match status" value="1"/>
</dbReference>
<feature type="domain" description="HAMP" evidence="6">
    <location>
        <begin position="206"/>
        <end position="258"/>
    </location>
</feature>
<proteinExistence type="inferred from homology"/>
<sequence>MKMLNRLPVLWKVLSAPAIAMVCMAAYLAFTAVVFHKNNVRLADVRDVQYPVLDAMTENVGALDKIIDILNSAAAAGEPEQLAAADALAAKVRDNYQRLRAMDSVRAGDLSRLGAEFEAYFKSAREVSDAMAQHTGMPAKDKLQGMAADLATYRKDVASFRSAAKERFVGTVGDATAAADRAILGGAVIGALGLALTLAFAVLVARTLLRQVKQAVRVAETVAAGDLTSSIEVDALDETGKLLHALKHMNSSLVRIVSEARGATDTIATNSTRIAEGNGDLSARTEQQAAALVQTASAMGELTGTAKQNAANAVKANELVGFAAGVATQGGAVVGRVIATMDAIHASSREIADIVNVIEGIAFQTNLLALNAAVEAARAGEQGRGFAVVASEVRSLAQRSASAAKEINALIGRSVEQVELGTRLADQTGSTMDEIVGSVKRVTEIMAAIAEASSAQTAGIEHINDAIAQMDQDTQHNAELVEETAGAAAALREQAASLAQVVSVFTLARESLPEPARVGLPGPLALAANATAAHRRA</sequence>
<keyword evidence="3" id="KW-0807">Transducer</keyword>
<dbReference type="SMART" id="SM00283">
    <property type="entry name" value="MA"/>
    <property type="match status" value="1"/>
</dbReference>
<gene>
    <name evidence="7" type="ORF">ACFPO9_01710</name>
</gene>
<dbReference type="RefSeq" id="WP_379766109.1">
    <property type="nucleotide sequence ID" value="NZ_JBHSMZ010000001.1"/>
</dbReference>
<dbReference type="EMBL" id="JBHSMZ010000001">
    <property type="protein sequence ID" value="MFC5547227.1"/>
    <property type="molecule type" value="Genomic_DNA"/>
</dbReference>
<evidence type="ECO:0000313" key="8">
    <source>
        <dbReference type="Proteomes" id="UP001596086"/>
    </source>
</evidence>
<organism evidence="7 8">
    <name type="scientific">Massilia aerilata</name>
    <dbReference type="NCBI Taxonomy" id="453817"/>
    <lineage>
        <taxon>Bacteria</taxon>
        <taxon>Pseudomonadati</taxon>
        <taxon>Pseudomonadota</taxon>
        <taxon>Betaproteobacteria</taxon>
        <taxon>Burkholderiales</taxon>
        <taxon>Oxalobacteraceae</taxon>
        <taxon>Telluria group</taxon>
        <taxon>Massilia</taxon>
    </lineage>
</organism>
<evidence type="ECO:0000313" key="7">
    <source>
        <dbReference type="EMBL" id="MFC5547227.1"/>
    </source>
</evidence>
<dbReference type="CDD" id="cd11386">
    <property type="entry name" value="MCP_signal"/>
    <property type="match status" value="1"/>
</dbReference>
<dbReference type="SMART" id="SM00304">
    <property type="entry name" value="HAMP"/>
    <property type="match status" value="1"/>
</dbReference>
<evidence type="ECO:0000256" key="2">
    <source>
        <dbReference type="ARBA" id="ARBA00029447"/>
    </source>
</evidence>